<dbReference type="EMBL" id="JAVREN010000006">
    <property type="protein sequence ID" value="MDT0306491.1"/>
    <property type="molecule type" value="Genomic_DNA"/>
</dbReference>
<protein>
    <submittedName>
        <fullName evidence="4">Acyl-CoA dehydrogenase family protein</fullName>
    </submittedName>
</protein>
<feature type="domain" description="Acyl-CoA dehydrogenase C-terminal" evidence="3">
    <location>
        <begin position="237"/>
        <end position="370"/>
    </location>
</feature>
<evidence type="ECO:0000259" key="2">
    <source>
        <dbReference type="Pfam" id="PF02771"/>
    </source>
</evidence>
<comment type="caution">
    <text evidence="4">The sequence shown here is derived from an EMBL/GenBank/DDBJ whole genome shotgun (WGS) entry which is preliminary data.</text>
</comment>
<dbReference type="Pfam" id="PF02771">
    <property type="entry name" value="Acyl-CoA_dh_N"/>
    <property type="match status" value="1"/>
</dbReference>
<dbReference type="InterPro" id="IPR036250">
    <property type="entry name" value="AcylCo_DH-like_C"/>
</dbReference>
<organism evidence="4 5">
    <name type="scientific">Streptomyces boetiae</name>
    <dbReference type="NCBI Taxonomy" id="3075541"/>
    <lineage>
        <taxon>Bacteria</taxon>
        <taxon>Bacillati</taxon>
        <taxon>Actinomycetota</taxon>
        <taxon>Actinomycetes</taxon>
        <taxon>Kitasatosporales</taxon>
        <taxon>Streptomycetaceae</taxon>
        <taxon>Streptomyces</taxon>
    </lineage>
</organism>
<dbReference type="Gene3D" id="2.40.110.10">
    <property type="entry name" value="Butyryl-CoA Dehydrogenase, subunit A, domain 2"/>
    <property type="match status" value="1"/>
</dbReference>
<gene>
    <name evidence="4" type="ORF">RM780_05895</name>
</gene>
<dbReference type="PIRSF" id="PIRSF016578">
    <property type="entry name" value="HsaA"/>
    <property type="match status" value="1"/>
</dbReference>
<dbReference type="PANTHER" id="PTHR43884">
    <property type="entry name" value="ACYL-COA DEHYDROGENASE"/>
    <property type="match status" value="1"/>
</dbReference>
<dbReference type="InterPro" id="IPR013786">
    <property type="entry name" value="AcylCoA_DH/ox_N"/>
</dbReference>
<dbReference type="PANTHER" id="PTHR43884:SF12">
    <property type="entry name" value="ISOVALERYL-COA DEHYDROGENASE, MITOCHONDRIAL-RELATED"/>
    <property type="match status" value="1"/>
</dbReference>
<keyword evidence="1" id="KW-0560">Oxidoreductase</keyword>
<dbReference type="SUPFAM" id="SSF56645">
    <property type="entry name" value="Acyl-CoA dehydrogenase NM domain-like"/>
    <property type="match status" value="1"/>
</dbReference>
<dbReference type="InterPro" id="IPR009100">
    <property type="entry name" value="AcylCoA_DH/oxidase_NM_dom_sf"/>
</dbReference>
<dbReference type="InterPro" id="IPR037069">
    <property type="entry name" value="AcylCoA_DH/ox_N_sf"/>
</dbReference>
<dbReference type="Gene3D" id="1.20.140.10">
    <property type="entry name" value="Butyryl-CoA Dehydrogenase, subunit A, domain 3"/>
    <property type="match status" value="1"/>
</dbReference>
<keyword evidence="5" id="KW-1185">Reference proteome</keyword>
<evidence type="ECO:0000313" key="4">
    <source>
        <dbReference type="EMBL" id="MDT0306491.1"/>
    </source>
</evidence>
<evidence type="ECO:0000313" key="5">
    <source>
        <dbReference type="Proteomes" id="UP001183388"/>
    </source>
</evidence>
<dbReference type="Gene3D" id="1.10.540.10">
    <property type="entry name" value="Acyl-CoA dehydrogenase/oxidase, N-terminal domain"/>
    <property type="match status" value="1"/>
</dbReference>
<dbReference type="Pfam" id="PF08028">
    <property type="entry name" value="Acyl-CoA_dh_2"/>
    <property type="match status" value="1"/>
</dbReference>
<dbReference type="InterPro" id="IPR013107">
    <property type="entry name" value="Acyl-CoA_DH_C"/>
</dbReference>
<evidence type="ECO:0000259" key="3">
    <source>
        <dbReference type="Pfam" id="PF08028"/>
    </source>
</evidence>
<reference evidence="5" key="1">
    <citation type="submission" date="2023-07" db="EMBL/GenBank/DDBJ databases">
        <title>30 novel species of actinomycetes from the DSMZ collection.</title>
        <authorList>
            <person name="Nouioui I."/>
        </authorList>
    </citation>
    <scope>NUCLEOTIDE SEQUENCE [LARGE SCALE GENOMIC DNA]</scope>
    <source>
        <strain evidence="5">DSM 44917</strain>
    </source>
</reference>
<name>A0ABU2L4Z6_9ACTN</name>
<dbReference type="SUPFAM" id="SSF47203">
    <property type="entry name" value="Acyl-CoA dehydrogenase C-terminal domain-like"/>
    <property type="match status" value="1"/>
</dbReference>
<feature type="domain" description="Acyl-CoA dehydrogenase/oxidase N-terminal" evidence="2">
    <location>
        <begin position="19"/>
        <end position="100"/>
    </location>
</feature>
<dbReference type="InterPro" id="IPR046373">
    <property type="entry name" value="Acyl-CoA_Oxase/DH_mid-dom_sf"/>
</dbReference>
<sequence length="384" mass="40386">MSLAMQQPSLPASAGEVAAVAARHAAESEEARGPHPEVVKRLAAAGFLRHMVPAAWGGRAGGFSELLDAVLPVGEACAASAWCASLFAASSRIVSFFPEEGQREVWAEGPDVAVVSSVTPFGEAERVPEGWRVRGRWPYMSAVEHAEWAVVCAKTAPEDGSAEPGLRLFLLPRSAFAVEDTWQSVGMRGTGSHTVVVDGLTVPERLSCERARVFEGRVSEGVAREGRVAPLPAVNGLTFVVPALGAARGARAAFAAYLAGKLRNAPRLPGVPGVAGNQVSHELALARSDAEVDAAELLLRRIADLADGDGEFTPCEVARNVRDTAYAVDLLVSAVNRMFRAAGTSGQRPGAPLERHWRDVNSVATHQALQPEPAARLYAAAALG</sequence>
<evidence type="ECO:0000256" key="1">
    <source>
        <dbReference type="ARBA" id="ARBA00023002"/>
    </source>
</evidence>
<proteinExistence type="predicted"/>
<dbReference type="RefSeq" id="WP_311629420.1">
    <property type="nucleotide sequence ID" value="NZ_JAVREN010000006.1"/>
</dbReference>
<accession>A0ABU2L4Z6</accession>
<dbReference type="Proteomes" id="UP001183388">
    <property type="component" value="Unassembled WGS sequence"/>
</dbReference>